<feature type="region of interest" description="Disordered" evidence="4">
    <location>
        <begin position="540"/>
        <end position="572"/>
    </location>
</feature>
<protein>
    <submittedName>
        <fullName evidence="6">Reverse transcriptase domain-containing protein</fullName>
    </submittedName>
</protein>
<dbReference type="SMART" id="SM00343">
    <property type="entry name" value="ZnF_C2HC"/>
    <property type="match status" value="1"/>
</dbReference>
<dbReference type="InterPro" id="IPR001878">
    <property type="entry name" value="Znf_CCHC"/>
</dbReference>
<name>A0ABQ5JF69_9ASTR</name>
<dbReference type="SUPFAM" id="SSF57756">
    <property type="entry name" value="Retrovirus zinc finger-like domains"/>
    <property type="match status" value="1"/>
</dbReference>
<keyword evidence="6" id="KW-0548">Nucleotidyltransferase</keyword>
<dbReference type="Pfam" id="PF25597">
    <property type="entry name" value="SH3_retrovirus"/>
    <property type="match status" value="1"/>
</dbReference>
<dbReference type="InterPro" id="IPR036875">
    <property type="entry name" value="Znf_CCHC_sf"/>
</dbReference>
<evidence type="ECO:0000313" key="7">
    <source>
        <dbReference type="Proteomes" id="UP001151760"/>
    </source>
</evidence>
<keyword evidence="3" id="KW-0863">Zinc-finger</keyword>
<feature type="region of interest" description="Disordered" evidence="4">
    <location>
        <begin position="32"/>
        <end position="76"/>
    </location>
</feature>
<evidence type="ECO:0000256" key="2">
    <source>
        <dbReference type="ARBA" id="ARBA00022801"/>
    </source>
</evidence>
<dbReference type="SUPFAM" id="SSF53098">
    <property type="entry name" value="Ribonuclease H-like"/>
    <property type="match status" value="1"/>
</dbReference>
<evidence type="ECO:0000313" key="6">
    <source>
        <dbReference type="EMBL" id="GJU10217.1"/>
    </source>
</evidence>
<feature type="compositionally biased region" description="Polar residues" evidence="4">
    <location>
        <begin position="50"/>
        <end position="59"/>
    </location>
</feature>
<dbReference type="GO" id="GO:0003964">
    <property type="term" value="F:RNA-directed DNA polymerase activity"/>
    <property type="evidence" value="ECO:0007669"/>
    <property type="project" value="UniProtKB-KW"/>
</dbReference>
<dbReference type="Pfam" id="PF07727">
    <property type="entry name" value="RVT_2"/>
    <property type="match status" value="1"/>
</dbReference>
<evidence type="ECO:0000256" key="4">
    <source>
        <dbReference type="SAM" id="MobiDB-lite"/>
    </source>
</evidence>
<dbReference type="PANTHER" id="PTHR42648">
    <property type="entry name" value="TRANSPOSASE, PUTATIVE-RELATED"/>
    <property type="match status" value="1"/>
</dbReference>
<gene>
    <name evidence="6" type="ORF">Tco_1132613</name>
</gene>
<reference evidence="6" key="1">
    <citation type="journal article" date="2022" name="Int. J. Mol. Sci.">
        <title>Draft Genome of Tanacetum Coccineum: Genomic Comparison of Closely Related Tanacetum-Family Plants.</title>
        <authorList>
            <person name="Yamashiro T."/>
            <person name="Shiraishi A."/>
            <person name="Nakayama K."/>
            <person name="Satake H."/>
        </authorList>
    </citation>
    <scope>NUCLEOTIDE SEQUENCE</scope>
</reference>
<dbReference type="Gene3D" id="3.30.420.10">
    <property type="entry name" value="Ribonuclease H-like superfamily/Ribonuclease H"/>
    <property type="match status" value="1"/>
</dbReference>
<dbReference type="PANTHER" id="PTHR42648:SF32">
    <property type="entry name" value="RIBONUCLEASE H-LIKE DOMAIN, GAG-PRE-INTEGRASE DOMAIN PROTEIN-RELATED"/>
    <property type="match status" value="1"/>
</dbReference>
<keyword evidence="7" id="KW-1185">Reference proteome</keyword>
<sequence length="1127" mass="127115">MNFNGKETISFDKTKVECYNCHKRGHFARECRAPRNQENKNRDAPRRNASVDTSTTNDLVVQDGIGSSSSSSSDFEVHTCSKDCLKSYESLQKQYDQQREALKKSNLEIIDKAGLGYDSQMNESEVVHSVFNSRESDVDNSPVNDRFKIGEGFHAVPLPYTGNYVPSRPDFSFVGLDDSVYKTKVSETITTTSKTSKDNLEKPKTVLVGGRPVLLGNEDWTLIDKYQFSPRAATSIVLSVRRDFNQKSVAKTNKFNEKVNTARVNNVTTAGPKAVVSAAVGNGENVVKSSTCWIWRPTGNVIDHTSKDSGSYMLKRFDYVDLQGRLNGMLRKNRALIEAARTMLADSLLPTIFWAEAISTACYIQNRVLVTKPHNKTPYELLHGRPPSISFMRPFGCPVTILNTLDPLGKFDGKADEGFFVGYSISCKDFRVFNTRTRKVEENLHITFLENKPNVVGSRPYWLFDIDLLTNSKNYELVTAGNQTNKNAGIKDNVDAVPTQQYILLPLFYDSPQSLEDAVADDAGKKTNENQQMRVKEMKEGYANSTNRDSTVSPSVSTAGQSSTNANDLPIDPLMPDLKDTVDLLNNGIFSGAYDDEDVEEVYVFQPPSFEDPQFPNKVYKVEKALYGLHQAPRAWYETLSTYLLENRFRRGIIDKTLFIKKDKGDILLVQGIIVGIFFGGWEFGGWRKEKIMALRYTIYYYDTRLKVYQNGAAAGEREKSMALLLAHERFSKIKQSFREEQHHPENIQELLHKLLNDLQILNRILLERGEQAAQISTPYWKCPVFYDDDNEYTIQYREYLKNSSNAITPDLPTEEPDNSLSMGDEHLSTISETKSDEVIKSSIEDLVLIPSESEGISDDTCDVPFCDNSPPLDNIDYVEASPPDSELVSLEEVKDDILHEKLLNINLLIAKIKSLNDNPTPDCGLEYPSPFPIPVEDSDSFFEKSDTSLSYSDNSLPKFETFSDHTEETRSGSTMTHADNSLPEYDSFHFEIGPDQGELSRVVMETILGEPRVHVPNVLPTHPTLYQDSDFSPSDDSLISDLVVSFPSGTKNKIFDPRISIEVQSERFLSLDEISNSFISDPLFLVIETLLPYLSKNKDKVFNPSILASKEEKSPHSLSYRDFKVF</sequence>
<feature type="compositionally biased region" description="Polar residues" evidence="4">
    <location>
        <begin position="543"/>
        <end position="567"/>
    </location>
</feature>
<feature type="compositionally biased region" description="Basic and acidic residues" evidence="4">
    <location>
        <begin position="32"/>
        <end position="46"/>
    </location>
</feature>
<dbReference type="InterPro" id="IPR036397">
    <property type="entry name" value="RNaseH_sf"/>
</dbReference>
<evidence type="ECO:0000256" key="1">
    <source>
        <dbReference type="ARBA" id="ARBA00022723"/>
    </source>
</evidence>
<comment type="caution">
    <text evidence="6">The sequence shown here is derived from an EMBL/GenBank/DDBJ whole genome shotgun (WGS) entry which is preliminary data.</text>
</comment>
<dbReference type="Proteomes" id="UP001151760">
    <property type="component" value="Unassembled WGS sequence"/>
</dbReference>
<keyword evidence="3" id="KW-0862">Zinc</keyword>
<evidence type="ECO:0000259" key="5">
    <source>
        <dbReference type="PROSITE" id="PS50158"/>
    </source>
</evidence>
<dbReference type="InterPro" id="IPR057670">
    <property type="entry name" value="SH3_retrovirus"/>
</dbReference>
<keyword evidence="6" id="KW-0808">Transferase</keyword>
<feature type="domain" description="CCHC-type" evidence="5">
    <location>
        <begin position="18"/>
        <end position="32"/>
    </location>
</feature>
<reference evidence="6" key="2">
    <citation type="submission" date="2022-01" db="EMBL/GenBank/DDBJ databases">
        <authorList>
            <person name="Yamashiro T."/>
            <person name="Shiraishi A."/>
            <person name="Satake H."/>
            <person name="Nakayama K."/>
        </authorList>
    </citation>
    <scope>NUCLEOTIDE SEQUENCE</scope>
</reference>
<keyword evidence="2" id="KW-0378">Hydrolase</keyword>
<proteinExistence type="predicted"/>
<dbReference type="EMBL" id="BQNB010021802">
    <property type="protein sequence ID" value="GJU10217.1"/>
    <property type="molecule type" value="Genomic_DNA"/>
</dbReference>
<dbReference type="InterPro" id="IPR012337">
    <property type="entry name" value="RNaseH-like_sf"/>
</dbReference>
<keyword evidence="1" id="KW-0479">Metal-binding</keyword>
<keyword evidence="6" id="KW-0695">RNA-directed DNA polymerase</keyword>
<organism evidence="6 7">
    <name type="scientific">Tanacetum coccineum</name>
    <dbReference type="NCBI Taxonomy" id="301880"/>
    <lineage>
        <taxon>Eukaryota</taxon>
        <taxon>Viridiplantae</taxon>
        <taxon>Streptophyta</taxon>
        <taxon>Embryophyta</taxon>
        <taxon>Tracheophyta</taxon>
        <taxon>Spermatophyta</taxon>
        <taxon>Magnoliopsida</taxon>
        <taxon>eudicotyledons</taxon>
        <taxon>Gunneridae</taxon>
        <taxon>Pentapetalae</taxon>
        <taxon>asterids</taxon>
        <taxon>campanulids</taxon>
        <taxon>Asterales</taxon>
        <taxon>Asteraceae</taxon>
        <taxon>Asteroideae</taxon>
        <taxon>Anthemideae</taxon>
        <taxon>Anthemidinae</taxon>
        <taxon>Tanacetum</taxon>
    </lineage>
</organism>
<dbReference type="Gene3D" id="4.10.60.10">
    <property type="entry name" value="Zinc finger, CCHC-type"/>
    <property type="match status" value="1"/>
</dbReference>
<dbReference type="PROSITE" id="PS50158">
    <property type="entry name" value="ZF_CCHC"/>
    <property type="match status" value="1"/>
</dbReference>
<accession>A0ABQ5JF69</accession>
<dbReference type="InterPro" id="IPR013103">
    <property type="entry name" value="RVT_2"/>
</dbReference>
<dbReference type="InterPro" id="IPR039537">
    <property type="entry name" value="Retrotran_Ty1/copia-like"/>
</dbReference>
<evidence type="ECO:0000256" key="3">
    <source>
        <dbReference type="PROSITE-ProRule" id="PRU00047"/>
    </source>
</evidence>